<gene>
    <name evidence="1" type="ORF">NCTC13307_03188</name>
</gene>
<sequence>MNLLSSKYPNGLSCNYYNDFFGTLKSIVMDLNIGKF</sequence>
<organism evidence="1">
    <name type="scientific">Clostridioides difficile</name>
    <name type="common">Peptoclostridium difficile</name>
    <dbReference type="NCBI Taxonomy" id="1496"/>
    <lineage>
        <taxon>Bacteria</taxon>
        <taxon>Bacillati</taxon>
        <taxon>Bacillota</taxon>
        <taxon>Clostridia</taxon>
        <taxon>Peptostreptococcales</taxon>
        <taxon>Peptostreptococcaceae</taxon>
        <taxon>Clostridioides</taxon>
    </lineage>
</organism>
<evidence type="ECO:0000313" key="1">
    <source>
        <dbReference type="EMBL" id="SUY25824.1"/>
    </source>
</evidence>
<dbReference type="GO" id="GO:0016787">
    <property type="term" value="F:hydrolase activity"/>
    <property type="evidence" value="ECO:0007669"/>
    <property type="project" value="UniProtKB-KW"/>
</dbReference>
<dbReference type="EMBL" id="UFWD01000001">
    <property type="protein sequence ID" value="SUY25824.1"/>
    <property type="molecule type" value="Genomic_DNA"/>
</dbReference>
<name>A0A381IEH3_CLODI</name>
<accession>A0A381IEH3</accession>
<protein>
    <submittedName>
        <fullName evidence="1">Choloylglycine hydrolase</fullName>
    </submittedName>
</protein>
<proteinExistence type="predicted"/>
<reference evidence="1" key="1">
    <citation type="submission" date="2018-06" db="EMBL/GenBank/DDBJ databases">
        <authorList>
            <consortium name="Pathogen Informatics"/>
            <person name="Doyle S."/>
        </authorList>
    </citation>
    <scope>NUCLEOTIDE SEQUENCE</scope>
    <source>
        <strain evidence="1">NCTC13307</strain>
    </source>
</reference>
<dbReference type="AlphaFoldDB" id="A0A381IEH3"/>
<keyword evidence="1" id="KW-0378">Hydrolase</keyword>